<dbReference type="VEuPathDB" id="FungiDB:CJJ09_003222"/>
<dbReference type="Pfam" id="PF09402">
    <property type="entry name" value="MSC"/>
    <property type="match status" value="1"/>
</dbReference>
<dbReference type="VEuPathDB" id="FungiDB:CJI96_0002811"/>
<evidence type="ECO:0000256" key="3">
    <source>
        <dbReference type="ARBA" id="ARBA00022692"/>
    </source>
</evidence>
<dbReference type="Proteomes" id="UP000037122">
    <property type="component" value="Unassembled WGS sequence"/>
</dbReference>
<evidence type="ECO:0000313" key="10">
    <source>
        <dbReference type="Proteomes" id="UP000037122"/>
    </source>
</evidence>
<dbReference type="Gene3D" id="1.10.10.1180">
    <property type="entry name" value="MAN1, winged-helix domain"/>
    <property type="match status" value="1"/>
</dbReference>
<evidence type="ECO:0000256" key="4">
    <source>
        <dbReference type="ARBA" id="ARBA00022989"/>
    </source>
</evidence>
<dbReference type="VEuPathDB" id="FungiDB:QG37_00404"/>
<dbReference type="VEuPathDB" id="FungiDB:CJJ07_003860"/>
<dbReference type="InterPro" id="IPR041885">
    <property type="entry name" value="MAN1_winged_helix_dom"/>
</dbReference>
<keyword evidence="2" id="KW-0597">Phosphoprotein</keyword>
<comment type="caution">
    <text evidence="9">The sequence shown here is derived from an EMBL/GenBank/DDBJ whole genome shotgun (WGS) entry which is preliminary data.</text>
</comment>
<dbReference type="InterPro" id="IPR044780">
    <property type="entry name" value="Heh2/Src1"/>
</dbReference>
<dbReference type="VEuPathDB" id="FungiDB:B9J08_002137"/>
<keyword evidence="4 7" id="KW-1133">Transmembrane helix</keyword>
<evidence type="ECO:0000256" key="2">
    <source>
        <dbReference type="ARBA" id="ARBA00022553"/>
    </source>
</evidence>
<evidence type="ECO:0000256" key="6">
    <source>
        <dbReference type="ARBA" id="ARBA00023242"/>
    </source>
</evidence>
<dbReference type="VEuPathDB" id="FungiDB:CJI97_001644"/>
<name>A0A0L0P8Q8_CANAR</name>
<dbReference type="GO" id="GO:0071763">
    <property type="term" value="P:nuclear membrane organization"/>
    <property type="evidence" value="ECO:0007669"/>
    <property type="project" value="TreeGrafter"/>
</dbReference>
<protein>
    <recommendedName>
        <fullName evidence="8">Man1/Src1-like C-terminal domain-containing protein</fullName>
    </recommendedName>
</protein>
<feature type="transmembrane region" description="Helical" evidence="7">
    <location>
        <begin position="6"/>
        <end position="25"/>
    </location>
</feature>
<keyword evidence="6" id="KW-0539">Nucleus</keyword>
<dbReference type="GO" id="GO:0005637">
    <property type="term" value="C:nuclear inner membrane"/>
    <property type="evidence" value="ECO:0007669"/>
    <property type="project" value="UniProtKB-SubCell"/>
</dbReference>
<gene>
    <name evidence="9" type="ORF">QG37_00404</name>
</gene>
<feature type="domain" description="Man1/Src1-like C-terminal" evidence="8">
    <location>
        <begin position="3"/>
        <end position="122"/>
    </location>
</feature>
<dbReference type="PANTHER" id="PTHR47808:SF2">
    <property type="entry name" value="LEM DOMAIN-CONTAINING PROTEIN 2"/>
    <property type="match status" value="1"/>
</dbReference>
<dbReference type="GO" id="GO:0003682">
    <property type="term" value="F:chromatin binding"/>
    <property type="evidence" value="ECO:0007669"/>
    <property type="project" value="InterPro"/>
</dbReference>
<dbReference type="GO" id="GO:0034399">
    <property type="term" value="C:nuclear periphery"/>
    <property type="evidence" value="ECO:0007669"/>
    <property type="project" value="TreeGrafter"/>
</dbReference>
<evidence type="ECO:0000259" key="8">
    <source>
        <dbReference type="Pfam" id="PF09402"/>
    </source>
</evidence>
<evidence type="ECO:0000256" key="7">
    <source>
        <dbReference type="SAM" id="Phobius"/>
    </source>
</evidence>
<dbReference type="InterPro" id="IPR018996">
    <property type="entry name" value="Man1/Src1-like_C"/>
</dbReference>
<evidence type="ECO:0000256" key="1">
    <source>
        <dbReference type="ARBA" id="ARBA00004540"/>
    </source>
</evidence>
<comment type="subcellular location">
    <subcellularLocation>
        <location evidence="1">Nucleus inner membrane</location>
    </subcellularLocation>
</comment>
<evidence type="ECO:0000313" key="9">
    <source>
        <dbReference type="EMBL" id="KNE02590.1"/>
    </source>
</evidence>
<proteinExistence type="predicted"/>
<dbReference type="GO" id="GO:0005783">
    <property type="term" value="C:endoplasmic reticulum"/>
    <property type="evidence" value="ECO:0007669"/>
    <property type="project" value="TreeGrafter"/>
</dbReference>
<dbReference type="EMBL" id="LGST01000003">
    <property type="protein sequence ID" value="KNE02590.1"/>
    <property type="molecule type" value="Genomic_DNA"/>
</dbReference>
<accession>A0A0L0P8Q8</accession>
<keyword evidence="3 7" id="KW-0812">Transmembrane</keyword>
<dbReference type="PANTHER" id="PTHR47808">
    <property type="entry name" value="INNER NUCLEAR MEMBRANE PROTEIN HEH2-RELATED"/>
    <property type="match status" value="1"/>
</dbReference>
<dbReference type="AlphaFoldDB" id="A0A0L0P8Q8"/>
<evidence type="ECO:0000256" key="5">
    <source>
        <dbReference type="ARBA" id="ARBA00023136"/>
    </source>
</evidence>
<organism evidence="9 10">
    <name type="scientific">Candidozyma auris</name>
    <name type="common">Yeast</name>
    <name type="synonym">Candida auris</name>
    <dbReference type="NCBI Taxonomy" id="498019"/>
    <lineage>
        <taxon>Eukaryota</taxon>
        <taxon>Fungi</taxon>
        <taxon>Dikarya</taxon>
        <taxon>Ascomycota</taxon>
        <taxon>Saccharomycotina</taxon>
        <taxon>Pichiomycetes</taxon>
        <taxon>Metschnikowiaceae</taxon>
        <taxon>Candidozyma</taxon>
    </lineage>
</organism>
<keyword evidence="5 7" id="KW-0472">Membrane</keyword>
<reference evidence="10" key="1">
    <citation type="journal article" date="2015" name="BMC Genomics">
        <title>Draft genome of a commonly misdiagnosed multidrug resistant pathogen Candida auris.</title>
        <authorList>
            <person name="Chatterjee S."/>
            <person name="Alampalli S.V."/>
            <person name="Nageshan R.K."/>
            <person name="Chettiar S.T."/>
            <person name="Joshi S."/>
            <person name="Tatu U.S."/>
        </authorList>
    </citation>
    <scope>NUCLEOTIDE SEQUENCE [LARGE SCALE GENOMIC DNA]</scope>
    <source>
        <strain evidence="10">6684</strain>
    </source>
</reference>
<sequence length="125" mass="14776">MVDLLVSYIPHFMVVLLVVIMTFVIRAKHREARLQAHRVETLYNEVLSKLRKQARNARDSENVPAYIGSIHLRDLILSNEKNSARKMRTWEAVSRKVSRNTNVKAYQLEYRGDIMKVWEWISHLD</sequence>